<dbReference type="Proteomes" id="UP000178606">
    <property type="component" value="Unassembled WGS sequence"/>
</dbReference>
<feature type="transmembrane region" description="Helical" evidence="1">
    <location>
        <begin position="140"/>
        <end position="160"/>
    </location>
</feature>
<evidence type="ECO:0008006" key="4">
    <source>
        <dbReference type="Google" id="ProtNLM"/>
    </source>
</evidence>
<gene>
    <name evidence="2" type="ORF">A3F84_29470</name>
</gene>
<evidence type="ECO:0000313" key="3">
    <source>
        <dbReference type="Proteomes" id="UP000178606"/>
    </source>
</evidence>
<evidence type="ECO:0000256" key="1">
    <source>
        <dbReference type="SAM" id="Phobius"/>
    </source>
</evidence>
<dbReference type="PROSITE" id="PS51318">
    <property type="entry name" value="TAT"/>
    <property type="match status" value="1"/>
</dbReference>
<dbReference type="InterPro" id="IPR006311">
    <property type="entry name" value="TAT_signal"/>
</dbReference>
<dbReference type="EMBL" id="MFKF01000291">
    <property type="protein sequence ID" value="OGG46649.1"/>
    <property type="molecule type" value="Genomic_DNA"/>
</dbReference>
<evidence type="ECO:0000313" key="2">
    <source>
        <dbReference type="EMBL" id="OGG46649.1"/>
    </source>
</evidence>
<dbReference type="SUPFAM" id="SSF52833">
    <property type="entry name" value="Thioredoxin-like"/>
    <property type="match status" value="1"/>
</dbReference>
<protein>
    <recommendedName>
        <fullName evidence="4">Vitamin K epoxide reductase domain-containing protein</fullName>
    </recommendedName>
</protein>
<dbReference type="AlphaFoldDB" id="A0A1F6CBW4"/>
<accession>A0A1F6CBW4</accession>
<name>A0A1F6CBW4_HANXR</name>
<comment type="caution">
    <text evidence="2">The sequence shown here is derived from an EMBL/GenBank/DDBJ whole genome shotgun (WGS) entry which is preliminary data.</text>
</comment>
<keyword evidence="1" id="KW-0472">Membrane</keyword>
<feature type="transmembrane region" description="Helical" evidence="1">
    <location>
        <begin position="85"/>
        <end position="104"/>
    </location>
</feature>
<feature type="transmembrane region" description="Helical" evidence="1">
    <location>
        <begin position="110"/>
        <end position="133"/>
    </location>
</feature>
<dbReference type="InterPro" id="IPR036249">
    <property type="entry name" value="Thioredoxin-like_sf"/>
</dbReference>
<sequence length="297" mass="31253">MPNIDPSHFGPPAAHRRRRFILATAAGAAAGSTAAAVAQATATWCGGCSIAHPWSFSIAVAAAAAWAAVAFFVHRSWTEPSQAPARPLAMAALLLAGCHLAIVLERPGEACVFCLVAALCGILTATSLARACVRPSRSPLLASTFVGLLLGVLVAPAMAVDVARSATAAQALPSTLADAPVVSILSPRCPVCIEFLQRAVPELRRLLGDRYAVYWYFQIDDADAYDLVRRRLPDASDTQIERQLAIAIELLRRSGVRHVPVTFVGAHLSDPTALVGPYSPHEILAAAGGRIDFSPQP</sequence>
<reference evidence="2 3" key="1">
    <citation type="journal article" date="2016" name="Nat. Commun.">
        <title>Thousands of microbial genomes shed light on interconnected biogeochemical processes in an aquifer system.</title>
        <authorList>
            <person name="Anantharaman K."/>
            <person name="Brown C.T."/>
            <person name="Hug L.A."/>
            <person name="Sharon I."/>
            <person name="Castelle C.J."/>
            <person name="Probst A.J."/>
            <person name="Thomas B.C."/>
            <person name="Singh A."/>
            <person name="Wilkins M.J."/>
            <person name="Karaoz U."/>
            <person name="Brodie E.L."/>
            <person name="Williams K.H."/>
            <person name="Hubbard S.S."/>
            <person name="Banfield J.F."/>
        </authorList>
    </citation>
    <scope>NUCLEOTIDE SEQUENCE [LARGE SCALE GENOMIC DNA]</scope>
    <source>
        <strain evidence="3">RIFCSPLOWO2_12_FULL_64_10</strain>
    </source>
</reference>
<keyword evidence="1" id="KW-0812">Transmembrane</keyword>
<proteinExistence type="predicted"/>
<keyword evidence="1" id="KW-1133">Transmembrane helix</keyword>
<organism evidence="2 3">
    <name type="scientific">Handelsmanbacteria sp. (strain RIFCSPLOWO2_12_FULL_64_10)</name>
    <dbReference type="NCBI Taxonomy" id="1817868"/>
    <lineage>
        <taxon>Bacteria</taxon>
        <taxon>Candidatus Handelsmaniibacteriota</taxon>
    </lineage>
</organism>
<feature type="transmembrane region" description="Helical" evidence="1">
    <location>
        <begin position="54"/>
        <end position="73"/>
    </location>
</feature>